<dbReference type="EMBL" id="DF967972">
    <property type="protein sequence ID" value="GAP13192.1"/>
    <property type="molecule type" value="Genomic_DNA"/>
</dbReference>
<protein>
    <recommendedName>
        <fullName evidence="3">Ribbon-helix-helix protein, copG family</fullName>
    </recommendedName>
</protein>
<dbReference type="RefSeq" id="WP_075072543.1">
    <property type="nucleotide sequence ID" value="NZ_DF967972.1"/>
</dbReference>
<evidence type="ECO:0000313" key="2">
    <source>
        <dbReference type="Proteomes" id="UP000055060"/>
    </source>
</evidence>
<name>A0A0S7BGC4_9CHLR</name>
<sequence length="76" mass="8945">MPKTNSANKQVHSFRLSRESIYQLKEMTSEMGRSESDVVEIALDRMYREELRFGRLVHDHGKPDDSYAVEKNNEEK</sequence>
<dbReference type="AlphaFoldDB" id="A0A0S7BGC4"/>
<dbReference type="STRING" id="360412.LARV_00943"/>
<dbReference type="OrthoDB" id="166157at2"/>
<organism evidence="1">
    <name type="scientific">Longilinea arvoryzae</name>
    <dbReference type="NCBI Taxonomy" id="360412"/>
    <lineage>
        <taxon>Bacteria</taxon>
        <taxon>Bacillati</taxon>
        <taxon>Chloroflexota</taxon>
        <taxon>Anaerolineae</taxon>
        <taxon>Anaerolineales</taxon>
        <taxon>Anaerolineaceae</taxon>
        <taxon>Longilinea</taxon>
    </lineage>
</organism>
<gene>
    <name evidence="1" type="ORF">LARV_00943</name>
</gene>
<evidence type="ECO:0000313" key="1">
    <source>
        <dbReference type="EMBL" id="GAP13192.1"/>
    </source>
</evidence>
<evidence type="ECO:0008006" key="3">
    <source>
        <dbReference type="Google" id="ProtNLM"/>
    </source>
</evidence>
<keyword evidence="2" id="KW-1185">Reference proteome</keyword>
<reference evidence="1" key="1">
    <citation type="submission" date="2015-07" db="EMBL/GenBank/DDBJ databases">
        <title>Draft Genome Sequences of Anaerolinea thermolimosa IMO-1, Bellilinea caldifistulae GOMI-1, Leptolinea tardivitalis YMTK-2, Levilinea saccharolytica KIBI-1,Longilinea arvoryzae KOME-1, Previously Described as Members of the Anaerolineaceae (Chloroflexi).</title>
        <authorList>
            <person name="Sekiguchi Y."/>
            <person name="Ohashi A."/>
            <person name="Matsuura N."/>
            <person name="Tourlousse M.D."/>
        </authorList>
    </citation>
    <scope>NUCLEOTIDE SEQUENCE [LARGE SCALE GENOMIC DNA]</scope>
    <source>
        <strain evidence="1">KOME-1</strain>
    </source>
</reference>
<accession>A0A0S7BGC4</accession>
<proteinExistence type="predicted"/>
<dbReference type="Proteomes" id="UP000055060">
    <property type="component" value="Unassembled WGS sequence"/>
</dbReference>